<evidence type="ECO:0000313" key="4">
    <source>
        <dbReference type="EMBL" id="KAE9311223.1"/>
    </source>
</evidence>
<feature type="compositionally biased region" description="Acidic residues" evidence="1">
    <location>
        <begin position="1"/>
        <end position="37"/>
    </location>
</feature>
<evidence type="ECO:0000313" key="2">
    <source>
        <dbReference type="EMBL" id="KAE8996145.1"/>
    </source>
</evidence>
<dbReference type="EMBL" id="QXFT01001748">
    <property type="protein sequence ID" value="KAE9311223.1"/>
    <property type="molecule type" value="Genomic_DNA"/>
</dbReference>
<keyword evidence="6" id="KW-1185">Reference proteome</keyword>
<feature type="region of interest" description="Disordered" evidence="1">
    <location>
        <begin position="1"/>
        <end position="49"/>
    </location>
</feature>
<dbReference type="AlphaFoldDB" id="A0A6A3JUK8"/>
<evidence type="ECO:0000313" key="7">
    <source>
        <dbReference type="Proteomes" id="UP000435112"/>
    </source>
</evidence>
<dbReference type="Proteomes" id="UP000434957">
    <property type="component" value="Unassembled WGS sequence"/>
</dbReference>
<feature type="region of interest" description="Disordered" evidence="1">
    <location>
        <begin position="135"/>
        <end position="161"/>
    </location>
</feature>
<feature type="compositionally biased region" description="Basic and acidic residues" evidence="1">
    <location>
        <begin position="140"/>
        <end position="161"/>
    </location>
</feature>
<evidence type="ECO:0000256" key="1">
    <source>
        <dbReference type="SAM" id="MobiDB-lite"/>
    </source>
</evidence>
<dbReference type="EMBL" id="QXFV01001722">
    <property type="protein sequence ID" value="KAE8999674.1"/>
    <property type="molecule type" value="Genomic_DNA"/>
</dbReference>
<comment type="caution">
    <text evidence="2">The sequence shown here is derived from an EMBL/GenBank/DDBJ whole genome shotgun (WGS) entry which is preliminary data.</text>
</comment>
<accession>A0A6A3JUK8</accession>
<reference evidence="5 7" key="1">
    <citation type="submission" date="2018-09" db="EMBL/GenBank/DDBJ databases">
        <title>Genomic investigation of the strawberry pathogen Phytophthora fragariae indicates pathogenicity is determined by transcriptional variation in three key races.</title>
        <authorList>
            <person name="Adams T.M."/>
            <person name="Armitage A.D."/>
            <person name="Sobczyk M.K."/>
            <person name="Bates H.J."/>
            <person name="Dunwell J.M."/>
            <person name="Nellist C.F."/>
            <person name="Harrison R.J."/>
        </authorList>
    </citation>
    <scope>NUCLEOTIDE SEQUENCE [LARGE SCALE GENOMIC DNA]</scope>
    <source>
        <strain evidence="3 5">SCRP249</strain>
        <strain evidence="2 7">SCRP324</strain>
        <strain evidence="4 6">SCRP333</strain>
    </source>
</reference>
<organism evidence="2 7">
    <name type="scientific">Phytophthora rubi</name>
    <dbReference type="NCBI Taxonomy" id="129364"/>
    <lineage>
        <taxon>Eukaryota</taxon>
        <taxon>Sar</taxon>
        <taxon>Stramenopiles</taxon>
        <taxon>Oomycota</taxon>
        <taxon>Peronosporomycetes</taxon>
        <taxon>Peronosporales</taxon>
        <taxon>Peronosporaceae</taxon>
        <taxon>Phytophthora</taxon>
    </lineage>
</organism>
<name>A0A6A3JUK8_9STRA</name>
<evidence type="ECO:0000313" key="5">
    <source>
        <dbReference type="Proteomes" id="UP000429607"/>
    </source>
</evidence>
<evidence type="ECO:0000313" key="6">
    <source>
        <dbReference type="Proteomes" id="UP000434957"/>
    </source>
</evidence>
<evidence type="ECO:0000313" key="3">
    <source>
        <dbReference type="EMBL" id="KAE8999674.1"/>
    </source>
</evidence>
<dbReference type="Proteomes" id="UP000435112">
    <property type="component" value="Unassembled WGS sequence"/>
</dbReference>
<dbReference type="EMBL" id="QXFU01001753">
    <property type="protein sequence ID" value="KAE8996145.1"/>
    <property type="molecule type" value="Genomic_DNA"/>
</dbReference>
<protein>
    <submittedName>
        <fullName evidence="2">Uncharacterized protein</fullName>
    </submittedName>
</protein>
<dbReference type="Proteomes" id="UP000429607">
    <property type="component" value="Unassembled WGS sequence"/>
</dbReference>
<gene>
    <name evidence="3" type="ORF">PR001_g18985</name>
    <name evidence="2" type="ORF">PR002_g19408</name>
    <name evidence="4" type="ORF">PR003_g20066</name>
</gene>
<dbReference type="OrthoDB" id="129450at2759"/>
<proteinExistence type="predicted"/>
<sequence length="161" mass="18200">MLEESEEMEEASQDDTEELSDLELADELEQMAEDISSEMETKMRAPGKYAHTTRDQLGGMICLMEKPSNRAIYLGESTAGKGMAHGAGVTKLSGFASMAEYVHNYAMKNDAADPRHSSKWDKKTCQSRWNTVQALQSYPRARDETDWVRGNRRDDDAWRPS</sequence>